<keyword evidence="8" id="KW-1185">Reference proteome</keyword>
<feature type="domain" description="Metallo-beta-lactamase" evidence="6">
    <location>
        <begin position="119"/>
        <end position="260"/>
    </location>
</feature>
<reference evidence="8" key="1">
    <citation type="journal article" date="2015" name="Genome Announc.">
        <title>Draft genome sequence of Talaromyces cellulolyticus strain Y-94, a source of lignocellulosic biomass-degrading enzymes.</title>
        <authorList>
            <person name="Fujii T."/>
            <person name="Koike H."/>
            <person name="Sawayama S."/>
            <person name="Yano S."/>
            <person name="Inoue H."/>
        </authorList>
    </citation>
    <scope>NUCLEOTIDE SEQUENCE [LARGE SCALE GENOMIC DNA]</scope>
    <source>
        <strain evidence="8">Y-94</strain>
    </source>
</reference>
<evidence type="ECO:0000259" key="6">
    <source>
        <dbReference type="Pfam" id="PF00753"/>
    </source>
</evidence>
<dbReference type="GO" id="GO:0016787">
    <property type="term" value="F:hydrolase activity"/>
    <property type="evidence" value="ECO:0007669"/>
    <property type="project" value="UniProtKB-KW"/>
</dbReference>
<keyword evidence="4" id="KW-0378">Hydrolase</keyword>
<dbReference type="InterPro" id="IPR001279">
    <property type="entry name" value="Metallo-B-lactamas"/>
</dbReference>
<evidence type="ECO:0000256" key="5">
    <source>
        <dbReference type="ARBA" id="ARBA00022833"/>
    </source>
</evidence>
<evidence type="ECO:0000313" key="8">
    <source>
        <dbReference type="Proteomes" id="UP000053095"/>
    </source>
</evidence>
<dbReference type="GO" id="GO:0046872">
    <property type="term" value="F:metal ion binding"/>
    <property type="evidence" value="ECO:0007669"/>
    <property type="project" value="UniProtKB-KW"/>
</dbReference>
<protein>
    <recommendedName>
        <fullName evidence="6">Metallo-beta-lactamase domain-containing protein</fullName>
    </recommendedName>
</protein>
<dbReference type="AlphaFoldDB" id="A0A0B8N6F4"/>
<keyword evidence="5" id="KW-0862">Zinc</keyword>
<dbReference type="Proteomes" id="UP000053095">
    <property type="component" value="Unassembled WGS sequence"/>
</dbReference>
<comment type="cofactor">
    <cofactor evidence="1">
        <name>Zn(2+)</name>
        <dbReference type="ChEBI" id="CHEBI:29105"/>
    </cofactor>
</comment>
<dbReference type="Pfam" id="PF00753">
    <property type="entry name" value="Lactamase_B"/>
    <property type="match status" value="1"/>
</dbReference>
<evidence type="ECO:0000313" key="7">
    <source>
        <dbReference type="EMBL" id="GAM43163.1"/>
    </source>
</evidence>
<organism evidence="7 8">
    <name type="scientific">Talaromyces pinophilus</name>
    <name type="common">Penicillium pinophilum</name>
    <dbReference type="NCBI Taxonomy" id="128442"/>
    <lineage>
        <taxon>Eukaryota</taxon>
        <taxon>Fungi</taxon>
        <taxon>Dikarya</taxon>
        <taxon>Ascomycota</taxon>
        <taxon>Pezizomycotina</taxon>
        <taxon>Eurotiomycetes</taxon>
        <taxon>Eurotiomycetidae</taxon>
        <taxon>Eurotiales</taxon>
        <taxon>Trichocomaceae</taxon>
        <taxon>Talaromyces</taxon>
        <taxon>Talaromyces sect. Talaromyces</taxon>
    </lineage>
</organism>
<evidence type="ECO:0000256" key="4">
    <source>
        <dbReference type="ARBA" id="ARBA00022801"/>
    </source>
</evidence>
<dbReference type="SUPFAM" id="SSF56281">
    <property type="entry name" value="Metallo-hydrolase/oxidoreductase"/>
    <property type="match status" value="1"/>
</dbReference>
<dbReference type="PANTHER" id="PTHR42978:SF2">
    <property type="entry name" value="102 KBASES UNSTABLE REGION: FROM 1 TO 119443"/>
    <property type="match status" value="1"/>
</dbReference>
<dbReference type="Gene3D" id="3.60.15.10">
    <property type="entry name" value="Ribonuclease Z/Hydroxyacylglutathione hydrolase-like"/>
    <property type="match status" value="1"/>
</dbReference>
<dbReference type="CDD" id="cd07730">
    <property type="entry name" value="metallo-hydrolase-like_MBL-fold"/>
    <property type="match status" value="1"/>
</dbReference>
<dbReference type="InterPro" id="IPR051013">
    <property type="entry name" value="MBL_superfamily_lactonases"/>
</dbReference>
<evidence type="ECO:0000256" key="1">
    <source>
        <dbReference type="ARBA" id="ARBA00001947"/>
    </source>
</evidence>
<dbReference type="PANTHER" id="PTHR42978">
    <property type="entry name" value="QUORUM-QUENCHING LACTONASE YTNP-RELATED-RELATED"/>
    <property type="match status" value="1"/>
</dbReference>
<proteinExistence type="inferred from homology"/>
<keyword evidence="3" id="KW-0479">Metal-binding</keyword>
<evidence type="ECO:0000256" key="2">
    <source>
        <dbReference type="ARBA" id="ARBA00007749"/>
    </source>
</evidence>
<accession>A0A0B8N6F4</accession>
<gene>
    <name evidence="7" type="ORF">TCE0_047r17747</name>
</gene>
<name>A0A0B8N6F4_TALPI</name>
<dbReference type="EMBL" id="DF933843">
    <property type="protein sequence ID" value="GAM43163.1"/>
    <property type="molecule type" value="Genomic_DNA"/>
</dbReference>
<evidence type="ECO:0000256" key="3">
    <source>
        <dbReference type="ARBA" id="ARBA00022723"/>
    </source>
</evidence>
<dbReference type="InterPro" id="IPR036866">
    <property type="entry name" value="RibonucZ/Hydroxyglut_hydro"/>
</dbReference>
<comment type="similarity">
    <text evidence="2">Belongs to the metallo-beta-lactamase superfamily.</text>
</comment>
<sequence length="329" mass="36238">MYLPPENTSQSYVAVAAILAGRITAPKWSFIDTKDMTATLSLPCLAFLITRKTEACMTVASEIGVVRNSPKHILFDLGLREERCNYTDDQQAHIKSREPVAFGPSVATTLQGNGMATTEIDWVIYSHVHWDHTGEPSEFPNASFIIGHGSGALLKRGFDAAAGSHAAFDKKLLDHRDVFELPPNLKGGNADDDSLNVSFPNSWNPLGPFPAAMDIFGDGSVFVIPSPGHLQGHVNLLCRVGEKRWVYLGGDTFHHRSLLTGEAEIATWRDTEGRELCVHTDRAAAQEMFALLRKLQDQAAADGVEVEIISSHDQDWYNANQNRLFPEIL</sequence>